<evidence type="ECO:0000313" key="2">
    <source>
        <dbReference type="EMBL" id="HGE66743.1"/>
    </source>
</evidence>
<protein>
    <recommendedName>
        <fullName evidence="3">Transporter</fullName>
    </recommendedName>
</protein>
<feature type="transmembrane region" description="Helical" evidence="1">
    <location>
        <begin position="149"/>
        <end position="170"/>
    </location>
</feature>
<evidence type="ECO:0000256" key="1">
    <source>
        <dbReference type="SAM" id="Phobius"/>
    </source>
</evidence>
<reference evidence="2" key="1">
    <citation type="journal article" date="2020" name="mSystems">
        <title>Genome- and Community-Level Interaction Insights into Carbon Utilization and Element Cycling Functions of Hydrothermarchaeota in Hydrothermal Sediment.</title>
        <authorList>
            <person name="Zhou Z."/>
            <person name="Liu Y."/>
            <person name="Xu W."/>
            <person name="Pan J."/>
            <person name="Luo Z.H."/>
            <person name="Li M."/>
        </authorList>
    </citation>
    <scope>NUCLEOTIDE SEQUENCE [LARGE SCALE GENOMIC DNA]</scope>
    <source>
        <strain evidence="2">SpSt-97</strain>
    </source>
</reference>
<dbReference type="Pfam" id="PF09930">
    <property type="entry name" value="DUF2162"/>
    <property type="match status" value="1"/>
</dbReference>
<dbReference type="AlphaFoldDB" id="A0A7C3YMX2"/>
<dbReference type="PIRSF" id="PIRSF037409">
    <property type="entry name" value="UCP037409_transporter"/>
    <property type="match status" value="1"/>
</dbReference>
<keyword evidence="1" id="KW-0812">Transmembrane</keyword>
<comment type="caution">
    <text evidence="2">The sequence shown here is derived from an EMBL/GenBank/DDBJ whole genome shotgun (WGS) entry which is preliminary data.</text>
</comment>
<name>A0A7C3YMX2_9EURY</name>
<proteinExistence type="predicted"/>
<sequence length="238" mass="26169">MVFDFKVFRYTIPFAVVLIIAIINPLLIGALVGSLITSIKASLGCRYGRVGKSGIFSLALTYISISVLIGFLMDRLLEYVFVLLNYTLIFHGIIACLLIYSGYITSKNFFCHSKDISDKTFLAISLPCPVCIAGTLLSCYFLSQVVNINNFLTGVIVGGIISIGIISFSIGSRENPEKLGDIMIILGIYYIFSILLIPAILQASKIKFNTLSFEISPYSLVLIVPIILGFVKGWYNDS</sequence>
<feature type="transmembrane region" description="Helical" evidence="1">
    <location>
        <begin position="215"/>
        <end position="235"/>
    </location>
</feature>
<evidence type="ECO:0008006" key="3">
    <source>
        <dbReference type="Google" id="ProtNLM"/>
    </source>
</evidence>
<accession>A0A7C3YMX2</accession>
<feature type="transmembrane region" description="Helical" evidence="1">
    <location>
        <begin position="121"/>
        <end position="143"/>
    </location>
</feature>
<feature type="transmembrane region" description="Helical" evidence="1">
    <location>
        <begin position="79"/>
        <end position="100"/>
    </location>
</feature>
<dbReference type="EMBL" id="DTPI01000032">
    <property type="protein sequence ID" value="HGE66743.1"/>
    <property type="molecule type" value="Genomic_DNA"/>
</dbReference>
<organism evidence="2">
    <name type="scientific">Geoglobus ahangari</name>
    <dbReference type="NCBI Taxonomy" id="113653"/>
    <lineage>
        <taxon>Archaea</taxon>
        <taxon>Methanobacteriati</taxon>
        <taxon>Methanobacteriota</taxon>
        <taxon>Archaeoglobi</taxon>
        <taxon>Archaeoglobales</taxon>
        <taxon>Archaeoglobaceae</taxon>
        <taxon>Geoglobus</taxon>
    </lineage>
</organism>
<dbReference type="InterPro" id="IPR017199">
    <property type="entry name" value="UCP037409_transporter"/>
</dbReference>
<gene>
    <name evidence="2" type="ORF">ENX77_06485</name>
</gene>
<feature type="transmembrane region" description="Helical" evidence="1">
    <location>
        <begin position="182"/>
        <end position="203"/>
    </location>
</feature>
<feature type="transmembrane region" description="Helical" evidence="1">
    <location>
        <begin position="54"/>
        <end position="73"/>
    </location>
</feature>
<keyword evidence="1" id="KW-0472">Membrane</keyword>
<feature type="transmembrane region" description="Helical" evidence="1">
    <location>
        <begin position="12"/>
        <end position="33"/>
    </location>
</feature>
<keyword evidence="1" id="KW-1133">Transmembrane helix</keyword>